<dbReference type="OrthoDB" id="4094614at2759"/>
<proteinExistence type="predicted"/>
<dbReference type="Proteomes" id="UP000078576">
    <property type="component" value="Unassembled WGS sequence"/>
</dbReference>
<evidence type="ECO:0000313" key="2">
    <source>
        <dbReference type="EMBL" id="KUI58469.1"/>
    </source>
</evidence>
<gene>
    <name evidence="2" type="ORF">VP1G_05767</name>
</gene>
<dbReference type="PANTHER" id="PTHR35523">
    <property type="entry name" value="CELL WALL PROTEIN SED1"/>
    <property type="match status" value="1"/>
</dbReference>
<dbReference type="AlphaFoldDB" id="A0A194V3I4"/>
<dbReference type="PANTHER" id="PTHR35523:SF1">
    <property type="entry name" value="CELL WALL PROTEIN SED1"/>
    <property type="match status" value="1"/>
</dbReference>
<dbReference type="EMBL" id="KN714714">
    <property type="protein sequence ID" value="KUI58469.1"/>
    <property type="molecule type" value="Genomic_DNA"/>
</dbReference>
<keyword evidence="1" id="KW-0732">Signal</keyword>
<sequence>MKFSAAAVLAVAAGVSAFENVTYTTEIVTAVTTFCPEATVLTHAGSTYTISSATTLTITDCPCTITKPVTVASSVSCVTCSASSAPAYTNGTGVYPTSSAAALSGAGLAGVLGLAAFFL</sequence>
<protein>
    <submittedName>
        <fullName evidence="2">Clock-controlled protein 6</fullName>
    </submittedName>
</protein>
<dbReference type="GO" id="GO:0005199">
    <property type="term" value="F:structural constituent of cell wall"/>
    <property type="evidence" value="ECO:0007669"/>
    <property type="project" value="InterPro"/>
</dbReference>
<name>A0A194V3I4_CYTMA</name>
<evidence type="ECO:0000313" key="3">
    <source>
        <dbReference type="Proteomes" id="UP000078576"/>
    </source>
</evidence>
<organism evidence="2 3">
    <name type="scientific">Cytospora mali</name>
    <name type="common">Apple Valsa canker fungus</name>
    <name type="synonym">Valsa mali</name>
    <dbReference type="NCBI Taxonomy" id="578113"/>
    <lineage>
        <taxon>Eukaryota</taxon>
        <taxon>Fungi</taxon>
        <taxon>Dikarya</taxon>
        <taxon>Ascomycota</taxon>
        <taxon>Pezizomycotina</taxon>
        <taxon>Sordariomycetes</taxon>
        <taxon>Sordariomycetidae</taxon>
        <taxon>Diaporthales</taxon>
        <taxon>Cytosporaceae</taxon>
        <taxon>Cytospora</taxon>
    </lineage>
</organism>
<dbReference type="STRING" id="694573.A0A194V3I4"/>
<feature type="signal peptide" evidence="1">
    <location>
        <begin position="1"/>
        <end position="17"/>
    </location>
</feature>
<reference evidence="3" key="1">
    <citation type="submission" date="2014-12" db="EMBL/GenBank/DDBJ databases">
        <title>Genome Sequence of Valsa Canker Pathogens Uncovers a Specific Adaption of Colonization on Woody Bark.</title>
        <authorList>
            <person name="Yin Z."/>
            <person name="Liu H."/>
            <person name="Gao X."/>
            <person name="Li Z."/>
            <person name="Song N."/>
            <person name="Ke X."/>
            <person name="Dai Q."/>
            <person name="Wu Y."/>
            <person name="Sun Y."/>
            <person name="Xu J.-R."/>
            <person name="Kang Z.K."/>
            <person name="Wang L."/>
            <person name="Huang L."/>
        </authorList>
    </citation>
    <scope>NUCLEOTIDE SEQUENCE [LARGE SCALE GENOMIC DNA]</scope>
    <source>
        <strain evidence="3">SXYL134</strain>
    </source>
</reference>
<dbReference type="InterPro" id="IPR038843">
    <property type="entry name" value="Sed1/Spi1"/>
</dbReference>
<dbReference type="GO" id="GO:0009277">
    <property type="term" value="C:fungal-type cell wall"/>
    <property type="evidence" value="ECO:0007669"/>
    <property type="project" value="TreeGrafter"/>
</dbReference>
<evidence type="ECO:0000256" key="1">
    <source>
        <dbReference type="SAM" id="SignalP"/>
    </source>
</evidence>
<keyword evidence="3" id="KW-1185">Reference proteome</keyword>
<dbReference type="GO" id="GO:0031505">
    <property type="term" value="P:fungal-type cell wall organization"/>
    <property type="evidence" value="ECO:0007669"/>
    <property type="project" value="InterPro"/>
</dbReference>
<accession>A0A194V3I4</accession>
<feature type="chain" id="PRO_5008266122" evidence="1">
    <location>
        <begin position="18"/>
        <end position="119"/>
    </location>
</feature>